<accession>A0A445ACB1</accession>
<dbReference type="SUPFAM" id="SSF53383">
    <property type="entry name" value="PLP-dependent transferases"/>
    <property type="match status" value="1"/>
</dbReference>
<dbReference type="InterPro" id="IPR015424">
    <property type="entry name" value="PyrdxlP-dep_Trfase"/>
</dbReference>
<evidence type="ECO:0000313" key="2">
    <source>
        <dbReference type="EMBL" id="RYR24134.1"/>
    </source>
</evidence>
<dbReference type="InterPro" id="IPR010107">
    <property type="entry name" value="Glutamate_decarboxylase"/>
</dbReference>
<dbReference type="PANTHER" id="PTHR43321">
    <property type="entry name" value="GLUTAMATE DECARBOXYLASE"/>
    <property type="match status" value="1"/>
</dbReference>
<dbReference type="Proteomes" id="UP000289738">
    <property type="component" value="Chromosome B02"/>
</dbReference>
<dbReference type="PANTHER" id="PTHR43321:SF3">
    <property type="entry name" value="GLUTAMATE DECARBOXYLASE"/>
    <property type="match status" value="1"/>
</dbReference>
<dbReference type="AlphaFoldDB" id="A0A445ACB1"/>
<dbReference type="STRING" id="3818.A0A445ACB1"/>
<evidence type="ECO:0000313" key="3">
    <source>
        <dbReference type="Proteomes" id="UP000289738"/>
    </source>
</evidence>
<gene>
    <name evidence="2" type="ORF">Ahy_B02g057633</name>
</gene>
<dbReference type="EMBL" id="SDMP01000012">
    <property type="protein sequence ID" value="RYR24134.1"/>
    <property type="molecule type" value="Genomic_DNA"/>
</dbReference>
<dbReference type="GO" id="GO:0004351">
    <property type="term" value="F:glutamate decarboxylase activity"/>
    <property type="evidence" value="ECO:0007669"/>
    <property type="project" value="InterPro"/>
</dbReference>
<comment type="similarity">
    <text evidence="1">Belongs to the group II decarboxylase family.</text>
</comment>
<sequence length="79" mass="8735">MLDGNPRLNLTSFVTTWMESECDKLIMVSINKNHVDIDEYPFTIEPQASEMAQLSPTSARVGGGGDNGGVHEQWCFDCV</sequence>
<dbReference type="Gene3D" id="4.10.280.50">
    <property type="match status" value="1"/>
</dbReference>
<dbReference type="GO" id="GO:0005829">
    <property type="term" value="C:cytosol"/>
    <property type="evidence" value="ECO:0007669"/>
    <property type="project" value="TreeGrafter"/>
</dbReference>
<dbReference type="GO" id="GO:0030170">
    <property type="term" value="F:pyridoxal phosphate binding"/>
    <property type="evidence" value="ECO:0007669"/>
    <property type="project" value="InterPro"/>
</dbReference>
<comment type="caution">
    <text evidence="2">The sequence shown here is derived from an EMBL/GenBank/DDBJ whole genome shotgun (WGS) entry which is preliminary data.</text>
</comment>
<evidence type="ECO:0000256" key="1">
    <source>
        <dbReference type="ARBA" id="ARBA00009533"/>
    </source>
</evidence>
<organism evidence="2 3">
    <name type="scientific">Arachis hypogaea</name>
    <name type="common">Peanut</name>
    <dbReference type="NCBI Taxonomy" id="3818"/>
    <lineage>
        <taxon>Eukaryota</taxon>
        <taxon>Viridiplantae</taxon>
        <taxon>Streptophyta</taxon>
        <taxon>Embryophyta</taxon>
        <taxon>Tracheophyta</taxon>
        <taxon>Spermatophyta</taxon>
        <taxon>Magnoliopsida</taxon>
        <taxon>eudicotyledons</taxon>
        <taxon>Gunneridae</taxon>
        <taxon>Pentapetalae</taxon>
        <taxon>rosids</taxon>
        <taxon>fabids</taxon>
        <taxon>Fabales</taxon>
        <taxon>Fabaceae</taxon>
        <taxon>Papilionoideae</taxon>
        <taxon>50 kb inversion clade</taxon>
        <taxon>dalbergioids sensu lato</taxon>
        <taxon>Dalbergieae</taxon>
        <taxon>Pterocarpus clade</taxon>
        <taxon>Arachis</taxon>
    </lineage>
</organism>
<protein>
    <recommendedName>
        <fullName evidence="4">Glutamate decarboxylase</fullName>
    </recommendedName>
</protein>
<keyword evidence="3" id="KW-1185">Reference proteome</keyword>
<name>A0A445ACB1_ARAHY</name>
<dbReference type="GO" id="GO:0006538">
    <property type="term" value="P:L-glutamate catabolic process"/>
    <property type="evidence" value="ECO:0007669"/>
    <property type="project" value="TreeGrafter"/>
</dbReference>
<reference evidence="2 3" key="1">
    <citation type="submission" date="2019-01" db="EMBL/GenBank/DDBJ databases">
        <title>Sequencing of cultivated peanut Arachis hypogaea provides insights into genome evolution and oil improvement.</title>
        <authorList>
            <person name="Chen X."/>
        </authorList>
    </citation>
    <scope>NUCLEOTIDE SEQUENCE [LARGE SCALE GENOMIC DNA]</scope>
    <source>
        <strain evidence="3">cv. Fuhuasheng</strain>
        <tissue evidence="2">Leaves</tissue>
    </source>
</reference>
<evidence type="ECO:0008006" key="4">
    <source>
        <dbReference type="Google" id="ProtNLM"/>
    </source>
</evidence>
<proteinExistence type="inferred from homology"/>